<gene>
    <name evidence="1" type="ORF">S01H4_38075</name>
</gene>
<dbReference type="AlphaFoldDB" id="X1E6Q7"/>
<protein>
    <recommendedName>
        <fullName evidence="2">HEAT repeat domain-containing protein</fullName>
    </recommendedName>
</protein>
<dbReference type="EMBL" id="BART01020501">
    <property type="protein sequence ID" value="GAH04343.1"/>
    <property type="molecule type" value="Genomic_DNA"/>
</dbReference>
<reference evidence="1" key="1">
    <citation type="journal article" date="2014" name="Front. Microbiol.">
        <title>High frequency of phylogenetically diverse reductive dehalogenase-homologous genes in deep subseafloor sedimentary metagenomes.</title>
        <authorList>
            <person name="Kawai M."/>
            <person name="Futagami T."/>
            <person name="Toyoda A."/>
            <person name="Takaki Y."/>
            <person name="Nishi S."/>
            <person name="Hori S."/>
            <person name="Arai W."/>
            <person name="Tsubouchi T."/>
            <person name="Morono Y."/>
            <person name="Uchiyama I."/>
            <person name="Ito T."/>
            <person name="Fujiyama A."/>
            <person name="Inagaki F."/>
            <person name="Takami H."/>
        </authorList>
    </citation>
    <scope>NUCLEOTIDE SEQUENCE</scope>
    <source>
        <strain evidence="1">Expedition CK06-06</strain>
    </source>
</reference>
<sequence length="179" mass="20003">AVGAALVDKDPRIRALTADVLVEIGDETAVQVLVNGLSFRQAGNTAAAALDAVGWKPSTPQERILYLIGKGRKDELLADWDTTRYLLSKKLQSNRSQTIEYGINTFIALGEAEIIPKLLEFLEERGNLSIAELYLHSGREELVYTAEIWLDRNKATREADDNEDQEGLEDQWVLWGSME</sequence>
<name>X1E6Q7_9ZZZZ</name>
<proteinExistence type="predicted"/>
<dbReference type="Gene3D" id="1.25.10.10">
    <property type="entry name" value="Leucine-rich Repeat Variant"/>
    <property type="match status" value="1"/>
</dbReference>
<evidence type="ECO:0008006" key="2">
    <source>
        <dbReference type="Google" id="ProtNLM"/>
    </source>
</evidence>
<evidence type="ECO:0000313" key="1">
    <source>
        <dbReference type="EMBL" id="GAH04343.1"/>
    </source>
</evidence>
<accession>X1E6Q7</accession>
<comment type="caution">
    <text evidence="1">The sequence shown here is derived from an EMBL/GenBank/DDBJ whole genome shotgun (WGS) entry which is preliminary data.</text>
</comment>
<dbReference type="InterPro" id="IPR011989">
    <property type="entry name" value="ARM-like"/>
</dbReference>
<organism evidence="1">
    <name type="scientific">marine sediment metagenome</name>
    <dbReference type="NCBI Taxonomy" id="412755"/>
    <lineage>
        <taxon>unclassified sequences</taxon>
        <taxon>metagenomes</taxon>
        <taxon>ecological metagenomes</taxon>
    </lineage>
</organism>
<feature type="non-terminal residue" evidence="1">
    <location>
        <position position="1"/>
    </location>
</feature>